<proteinExistence type="predicted"/>
<dbReference type="EMBL" id="HACG01036484">
    <property type="protein sequence ID" value="CEK83349.1"/>
    <property type="molecule type" value="Transcribed_RNA"/>
</dbReference>
<gene>
    <name evidence="2" type="primary">ORF136549</name>
</gene>
<name>A0A0B7AQQ3_9EUPU</name>
<organism evidence="2">
    <name type="scientific">Arion vulgaris</name>
    <dbReference type="NCBI Taxonomy" id="1028688"/>
    <lineage>
        <taxon>Eukaryota</taxon>
        <taxon>Metazoa</taxon>
        <taxon>Spiralia</taxon>
        <taxon>Lophotrochozoa</taxon>
        <taxon>Mollusca</taxon>
        <taxon>Gastropoda</taxon>
        <taxon>Heterobranchia</taxon>
        <taxon>Euthyneura</taxon>
        <taxon>Panpulmonata</taxon>
        <taxon>Eupulmonata</taxon>
        <taxon>Stylommatophora</taxon>
        <taxon>Helicina</taxon>
        <taxon>Arionoidea</taxon>
        <taxon>Arionidae</taxon>
        <taxon>Arion</taxon>
    </lineage>
</organism>
<accession>A0A0B7AQQ3</accession>
<evidence type="ECO:0000313" key="2">
    <source>
        <dbReference type="EMBL" id="CEK83349.1"/>
    </source>
</evidence>
<sequence>MKQTGPQEHSTGEARQIRNDSSSYLDRSCCLVHSANQQVRWPPKQKSINKQQNHTQSFQCVFFHRVQLNLSKYVTDDRGT</sequence>
<dbReference type="AlphaFoldDB" id="A0A0B7AQQ3"/>
<feature type="non-terminal residue" evidence="2">
    <location>
        <position position="80"/>
    </location>
</feature>
<protein>
    <submittedName>
        <fullName evidence="2">Uncharacterized protein</fullName>
    </submittedName>
</protein>
<evidence type="ECO:0000256" key="1">
    <source>
        <dbReference type="SAM" id="MobiDB-lite"/>
    </source>
</evidence>
<reference evidence="2" key="1">
    <citation type="submission" date="2014-12" db="EMBL/GenBank/DDBJ databases">
        <title>Insight into the proteome of Arion vulgaris.</title>
        <authorList>
            <person name="Aradska J."/>
            <person name="Bulat T."/>
            <person name="Smidak R."/>
            <person name="Sarate P."/>
            <person name="Gangsoo J."/>
            <person name="Sialana F."/>
            <person name="Bilban M."/>
            <person name="Lubec G."/>
        </authorList>
    </citation>
    <scope>NUCLEOTIDE SEQUENCE</scope>
    <source>
        <tissue evidence="2">Skin</tissue>
    </source>
</reference>
<feature type="region of interest" description="Disordered" evidence="1">
    <location>
        <begin position="1"/>
        <end position="21"/>
    </location>
</feature>